<dbReference type="AlphaFoldDB" id="A0A679HSS4"/>
<dbReference type="GO" id="GO:0055085">
    <property type="term" value="P:transmembrane transport"/>
    <property type="evidence" value="ECO:0007669"/>
    <property type="project" value="InterPro"/>
</dbReference>
<evidence type="ECO:0000313" key="11">
    <source>
        <dbReference type="Proteomes" id="UP000463961"/>
    </source>
</evidence>
<accession>A0A679HSS4</accession>
<evidence type="ECO:0000256" key="7">
    <source>
        <dbReference type="ARBA" id="ARBA00022989"/>
    </source>
</evidence>
<feature type="transmembrane region" description="Helical" evidence="9">
    <location>
        <begin position="214"/>
        <end position="236"/>
    </location>
</feature>
<dbReference type="InterPro" id="IPR050366">
    <property type="entry name" value="BP-dependent_transpt_permease"/>
</dbReference>
<dbReference type="RefSeq" id="WP_335808411.1">
    <property type="nucleotide sequence ID" value="NZ_AP019011.1"/>
</dbReference>
<name>A0A679HSS4_9RHOO</name>
<dbReference type="GO" id="GO:0015833">
    <property type="term" value="P:peptide transport"/>
    <property type="evidence" value="ECO:0007669"/>
    <property type="project" value="UniProtKB-KW"/>
</dbReference>
<keyword evidence="8 9" id="KW-0472">Membrane</keyword>
<evidence type="ECO:0000256" key="5">
    <source>
        <dbReference type="ARBA" id="ARBA00022856"/>
    </source>
</evidence>
<feature type="transmembrane region" description="Helical" evidence="9">
    <location>
        <begin position="15"/>
        <end position="39"/>
    </location>
</feature>
<feature type="transmembrane region" description="Helical" evidence="9">
    <location>
        <begin position="173"/>
        <end position="194"/>
    </location>
</feature>
<evidence type="ECO:0000256" key="3">
    <source>
        <dbReference type="ARBA" id="ARBA00022475"/>
    </source>
</evidence>
<reference evidence="11" key="1">
    <citation type="submission" date="2020-01" db="EMBL/GenBank/DDBJ databases">
        <title>Phosphoaccumulans saitamaens gen. nov., sp. nov., a polyphosphate accumulating bacterium isolated from surface river water.</title>
        <authorList>
            <person name="Watanabe K."/>
            <person name="Suda W."/>
        </authorList>
    </citation>
    <scope>NUCLEOTIDE SEQUENCE [LARGE SCALE GENOMIC DNA]</scope>
    <source>
        <strain evidence="11">ICHIAU1</strain>
    </source>
</reference>
<keyword evidence="7 9" id="KW-1133">Transmembrane helix</keyword>
<evidence type="ECO:0000256" key="4">
    <source>
        <dbReference type="ARBA" id="ARBA00022692"/>
    </source>
</evidence>
<sequence length="478" mass="52285">MSMSELFTTLNHSLWVWLATDVLLWALFVLFLFSLWIIVRSPLQRVVWQKVFRQRLAVVSAVLLAVTAGIALLDSIHLREPLPQLTPEASVRYGVEVNSVLDLILTDLRKNHEKTYSAPLAVHLAALEPVTVTLADGTVEVRREAPRLKVAGADFPPGPISDSDYWQDVFKRAGLGALGGAGVFFMGCLVCALVRRKIGVTPTVNAAAWRLMAYTLGVILIIGGVFTGLSTNFHVFGTDKVGQDVLYQVLKSLRTALVIGLVPTLVTLPLGIALGLSAGYFRGKVDDVIQYVYTTVSAIPGVLLIAASVLSIQVMIDNHPEWFATAVERGDIRLLALCIILGMTSWTGIARLLRGEALKMREYEYVQAARVFGVSAAQILLRHVLPNVFPIILITLVMEFSSLVLAEAVLSYIGIGVDPTMFSFGLMINNARMELSRDPVVWWSLTAAFMFMVVLVLAANLLADAVRDAFDPRSEGHS</sequence>
<evidence type="ECO:0000256" key="6">
    <source>
        <dbReference type="ARBA" id="ARBA00022927"/>
    </source>
</evidence>
<dbReference type="EMBL" id="AP022345">
    <property type="protein sequence ID" value="BBU69400.1"/>
    <property type="molecule type" value="Genomic_DNA"/>
</dbReference>
<comment type="subcellular location">
    <subcellularLocation>
        <location evidence="1 9">Cell membrane</location>
        <topology evidence="1 9">Multi-pass membrane protein</topology>
    </subcellularLocation>
</comment>
<organism evidence="10 11">
    <name type="scientific">Fluviibacter phosphoraccumulans</name>
    <dbReference type="NCBI Taxonomy" id="1751046"/>
    <lineage>
        <taxon>Bacteria</taxon>
        <taxon>Pseudomonadati</taxon>
        <taxon>Pseudomonadota</taxon>
        <taxon>Betaproteobacteria</taxon>
        <taxon>Rhodocyclales</taxon>
        <taxon>Fluviibacteraceae</taxon>
        <taxon>Fluviibacter</taxon>
    </lineage>
</organism>
<dbReference type="PROSITE" id="PS50928">
    <property type="entry name" value="ABC_TM1"/>
    <property type="match status" value="1"/>
</dbReference>
<keyword evidence="11" id="KW-1185">Reference proteome</keyword>
<dbReference type="GO" id="GO:0005886">
    <property type="term" value="C:plasma membrane"/>
    <property type="evidence" value="ECO:0007669"/>
    <property type="project" value="UniProtKB-SubCell"/>
</dbReference>
<keyword evidence="6" id="KW-0653">Protein transport</keyword>
<feature type="transmembrane region" description="Helical" evidence="9">
    <location>
        <begin position="256"/>
        <end position="279"/>
    </location>
</feature>
<dbReference type="PANTHER" id="PTHR43386:SF24">
    <property type="entry name" value="OLIGOPEPTIDE TRANSPORT SYSTEM PERMEASE PROTEIN AMID"/>
    <property type="match status" value="1"/>
</dbReference>
<gene>
    <name evidence="10" type="ORF">ICHIAU1_16830</name>
</gene>
<feature type="transmembrane region" description="Helical" evidence="9">
    <location>
        <begin position="384"/>
        <end position="403"/>
    </location>
</feature>
<feature type="transmembrane region" description="Helical" evidence="9">
    <location>
        <begin position="332"/>
        <end position="353"/>
    </location>
</feature>
<protein>
    <submittedName>
        <fullName evidence="10">Peptide ABC transporter permease</fullName>
    </submittedName>
</protein>
<comment type="similarity">
    <text evidence="9">Belongs to the binding-protein-dependent transport system permease family.</text>
</comment>
<evidence type="ECO:0000256" key="2">
    <source>
        <dbReference type="ARBA" id="ARBA00022448"/>
    </source>
</evidence>
<dbReference type="PANTHER" id="PTHR43386">
    <property type="entry name" value="OLIGOPEPTIDE TRANSPORT SYSTEM PERMEASE PROTEIN APPC"/>
    <property type="match status" value="1"/>
</dbReference>
<keyword evidence="5" id="KW-0571">Peptide transport</keyword>
<feature type="transmembrane region" description="Helical" evidence="9">
    <location>
        <begin position="440"/>
        <end position="463"/>
    </location>
</feature>
<dbReference type="SUPFAM" id="SSF161098">
    <property type="entry name" value="MetI-like"/>
    <property type="match status" value="1"/>
</dbReference>
<keyword evidence="2 9" id="KW-0813">Transport</keyword>
<dbReference type="GO" id="GO:0015031">
    <property type="term" value="P:protein transport"/>
    <property type="evidence" value="ECO:0007669"/>
    <property type="project" value="UniProtKB-KW"/>
</dbReference>
<evidence type="ECO:0000313" key="10">
    <source>
        <dbReference type="EMBL" id="BBU69400.1"/>
    </source>
</evidence>
<evidence type="ECO:0000256" key="1">
    <source>
        <dbReference type="ARBA" id="ARBA00004651"/>
    </source>
</evidence>
<dbReference type="CDD" id="cd06261">
    <property type="entry name" value="TM_PBP2"/>
    <property type="match status" value="1"/>
</dbReference>
<dbReference type="InterPro" id="IPR000515">
    <property type="entry name" value="MetI-like"/>
</dbReference>
<feature type="transmembrane region" description="Helical" evidence="9">
    <location>
        <begin position="291"/>
        <end position="312"/>
    </location>
</feature>
<proteinExistence type="inferred from homology"/>
<evidence type="ECO:0000256" key="8">
    <source>
        <dbReference type="ARBA" id="ARBA00023136"/>
    </source>
</evidence>
<dbReference type="Proteomes" id="UP000463961">
    <property type="component" value="Chromosome"/>
</dbReference>
<dbReference type="InterPro" id="IPR035906">
    <property type="entry name" value="MetI-like_sf"/>
</dbReference>
<evidence type="ECO:0000256" key="9">
    <source>
        <dbReference type="RuleBase" id="RU363032"/>
    </source>
</evidence>
<dbReference type="Pfam" id="PF00528">
    <property type="entry name" value="BPD_transp_1"/>
    <property type="match status" value="1"/>
</dbReference>
<feature type="transmembrane region" description="Helical" evidence="9">
    <location>
        <begin position="51"/>
        <end position="73"/>
    </location>
</feature>
<keyword evidence="3" id="KW-1003">Cell membrane</keyword>
<dbReference type="Gene3D" id="1.10.3720.10">
    <property type="entry name" value="MetI-like"/>
    <property type="match status" value="1"/>
</dbReference>
<keyword evidence="4 9" id="KW-0812">Transmembrane</keyword>
<feature type="transmembrane region" description="Helical" evidence="9">
    <location>
        <begin position="409"/>
        <end position="428"/>
    </location>
</feature>